<feature type="region of interest" description="Disordered" evidence="1">
    <location>
        <begin position="137"/>
        <end position="159"/>
    </location>
</feature>
<dbReference type="RefSeq" id="WP_220818591.1">
    <property type="nucleotide sequence ID" value="NZ_CP102514.1"/>
</dbReference>
<accession>A0ABY5PUX7</accession>
<feature type="compositionally biased region" description="Polar residues" evidence="1">
    <location>
        <begin position="149"/>
        <end position="159"/>
    </location>
</feature>
<dbReference type="Proteomes" id="UP001057738">
    <property type="component" value="Chromosome"/>
</dbReference>
<protein>
    <recommendedName>
        <fullName evidence="4">WXG100 family type VII secretion target</fullName>
    </recommendedName>
</protein>
<evidence type="ECO:0008006" key="4">
    <source>
        <dbReference type="Google" id="ProtNLM"/>
    </source>
</evidence>
<gene>
    <name evidence="2" type="ORF">NRK68_10230</name>
</gene>
<feature type="region of interest" description="Disordered" evidence="1">
    <location>
        <begin position="47"/>
        <end position="66"/>
    </location>
</feature>
<keyword evidence="3" id="KW-1185">Reference proteome</keyword>
<name>A0ABY5PUX7_9ACTN</name>
<evidence type="ECO:0000313" key="2">
    <source>
        <dbReference type="EMBL" id="UUY47563.1"/>
    </source>
</evidence>
<evidence type="ECO:0000256" key="1">
    <source>
        <dbReference type="SAM" id="MobiDB-lite"/>
    </source>
</evidence>
<sequence>MTDAAGPIPDQQVDMRVNSGPRSGPYAPGATAPSVVPYAPGVTPPPSGPFVRGGASDFASSPAEKNAAAGTIQTYLEPETKKHAGDADEATEAARKGFEGWQTAAALKKVADTWDQQVATLLGRLAGEKDDLRQASGSFASNDIGLGNQFASQSQLSRM</sequence>
<organism evidence="2 3">
    <name type="scientific">Streptomyces yangpuensis</name>
    <dbReference type="NCBI Taxonomy" id="1648182"/>
    <lineage>
        <taxon>Bacteria</taxon>
        <taxon>Bacillati</taxon>
        <taxon>Actinomycetota</taxon>
        <taxon>Actinomycetes</taxon>
        <taxon>Kitasatosporales</taxon>
        <taxon>Streptomycetaceae</taxon>
        <taxon>Streptomyces</taxon>
    </lineage>
</organism>
<dbReference type="EMBL" id="CP102514">
    <property type="protein sequence ID" value="UUY47563.1"/>
    <property type="molecule type" value="Genomic_DNA"/>
</dbReference>
<dbReference type="GeneID" id="95573843"/>
<feature type="region of interest" description="Disordered" evidence="1">
    <location>
        <begin position="1"/>
        <end position="32"/>
    </location>
</feature>
<evidence type="ECO:0000313" key="3">
    <source>
        <dbReference type="Proteomes" id="UP001057738"/>
    </source>
</evidence>
<reference evidence="2" key="1">
    <citation type="submission" date="2022-08" db="EMBL/GenBank/DDBJ databases">
        <authorList>
            <person name="Tian L."/>
        </authorList>
    </citation>
    <scope>NUCLEOTIDE SEQUENCE</scope>
    <source>
        <strain evidence="2">CM253</strain>
    </source>
</reference>
<proteinExistence type="predicted"/>